<feature type="domain" description="Ras-GAP" evidence="3">
    <location>
        <begin position="618"/>
        <end position="811"/>
    </location>
</feature>
<dbReference type="InterPro" id="IPR008936">
    <property type="entry name" value="Rho_GTPase_activation_prot"/>
</dbReference>
<dbReference type="InterPro" id="IPR039360">
    <property type="entry name" value="Ras_GTPase"/>
</dbReference>
<dbReference type="STRING" id="1287681.M7SWK2"/>
<sequence>MATDETIRDLARKLCERLMSDTRILTSLRKSVAINAKGFLGKFWKLTAHTVNILCDKHIQQEEPEALKYMYDYIKGGLLIMGSIKEILVTPGEVPEFVAAVTKVETTMLLALCSPDIEMCQLVTECIGLFLEGFRQLDPHVSDPSKTGLPMFRNGPIYDEIASRAGFRITGVVAFQKKIRSLYRSMQYPSAGILDAWEMAFDKWIHLSKDISTTPMESVDETSFSEWRNLSGFLASIGGVCTAEQSYTLDETTLSGLKWIDRLSSEYHEEPLLIRYLRLSIQLLACSNARVRETMREVLSSEISAHLYQYLFQALESELEVLFTGALETSSKSQDVEIIFAEQASGLLRGLVDRLQTPAELGTASSVHLGSLALGFAKFLDGVSETHASTLRVKIKVCNLVESVTRKKEHLNLRDDIRIRNQMLEYIFSWIARPRSPRNDNHSGSGRQDDNARVQRDLDKACLRSLAELTYRLPLQPGEGQSDASASELKSQMFHTYFNRFLSLLNYESAESTRGDLVLTSGRDESTQMAELAITILSNLLSANIDVGLKHSLSIGYHENVEIRTAFVRVLYNILLQGTEFNSLSDTAVNEKYNELLELLTHDMTLAVAISTVCPSNEVDELTISLLNIFESRGQTFELMEALIKQEIQETENESEILRRNCVATKMLSIYAKWKGSNYLKATLQKVLERLVLTSHDLDLELDPTRITSEEEAQKNAQQLRIVAKVFIDDICASYAYIPASFRKICGIISAAVKPRFQEAKYTAVGSFIFLRFFCPAIVAPEADGLVSTPPSKELRRGLLLIAKVIQNLANNVLFGAKEPYMFGLNDFLTQNIYRVTTFLREISHFMFRNAFRGTESFLTSRVVKCFRRILRVATKSDTSILNPGNVDYLLLGTLQDLQTHFHLSQLHLPKETISVVTDTRYVFQPLTRLSKTKGKIEVTIKVGSQFIQVTTAKKQEVHPSFRLNSIVNDIFRLGDVEEAPTSFQTDDDSAFGLRADNGKIVMYFQGQKKFDVLQAIRTAKVKYGKDIRTLKPFERFIRPQDVPGTLLNLALINLAAPDPILRTASYNLLGALCRAFKFKAASKFLCIKDVSVPLDPSHFIVNISKMLAQEEPQLTSDFLNEFFVGWESFSDEQKPLSLAYMAPWIPSLRISLMGDEQDSEKGKEKIAAIFRKLIDVTTMDPTLSLVLENTVWPAIYKDEALLDIFFDEICKTALALGLYDEHTQSLTSILTAIGTITLRGKVISRLRKALNRTSLRPSRFLPDNPVWAEICMLLQFCLSLSFDCGVQAQLYLPEIFHIVTMLANTGTPDIRILVHKLLVNSIHAAYTSFNLDEAKLAKLRGILDILLEPRNDIFSLPPVHPRDGSSISTNHESAPTLANTENLASLLFEVCAIAAPSVDMANAWRSRWMSLVSSTAFQNNPAIQPRAFAVMGCLAREEVDDDSLYQVLVSLRNCITHFGEDNGNDMLVSIVTALSRMLAKLPSMSRYGVQLFWLAISLLRLMPAPLFNCTAMFLESVLTNISTSADLRKQNLAQFLLQGRSQLEDAAAPLDETFGVHFTAQNFHYALCACLVRGLTETITKAASLHVLSTLLEMTTEPDPKSPEQLPRGFFASPYLALIQARAVTPEELKECLWSAGISPVGVANLASKRRIAEISGVVKDTDLLVDLCIEMVDFEYLEDAAQNYTLVWLNEVAKERPAVITHLSSSLIARLDEILVHCENLKSLESAHRLLRTLSSQPEIISSAGNINSSTWMDILEQRGLEGLTRTCSFRQNQGLDRECLPLMERLIELIIV</sequence>
<dbReference type="KEGG" id="ela:UCREL1_1981"/>
<organism evidence="4 5">
    <name type="scientific">Eutypa lata (strain UCR-EL1)</name>
    <name type="common">Grapevine dieback disease fungus</name>
    <name type="synonym">Eutypa armeniacae</name>
    <dbReference type="NCBI Taxonomy" id="1287681"/>
    <lineage>
        <taxon>Eukaryota</taxon>
        <taxon>Fungi</taxon>
        <taxon>Dikarya</taxon>
        <taxon>Ascomycota</taxon>
        <taxon>Pezizomycotina</taxon>
        <taxon>Sordariomycetes</taxon>
        <taxon>Xylariomycetidae</taxon>
        <taxon>Xylariales</taxon>
        <taxon>Diatrypaceae</taxon>
        <taxon>Eutypa</taxon>
    </lineage>
</organism>
<proteinExistence type="predicted"/>
<dbReference type="Gene3D" id="1.10.506.10">
    <property type="entry name" value="GTPase Activation - p120gap, domain 1"/>
    <property type="match status" value="2"/>
</dbReference>
<dbReference type="HOGENOM" id="CLU_000249_0_1_1"/>
<dbReference type="CDD" id="cd05392">
    <property type="entry name" value="RasGAP_Neurofibromin_like"/>
    <property type="match status" value="1"/>
</dbReference>
<dbReference type="PANTHER" id="PTHR10194:SF142">
    <property type="entry name" value="NEUROFIBROMIN"/>
    <property type="match status" value="1"/>
</dbReference>
<dbReference type="InterPro" id="IPR011993">
    <property type="entry name" value="PH-like_dom_sf"/>
</dbReference>
<keyword evidence="2" id="KW-0597">Phosphoprotein</keyword>
<dbReference type="InterPro" id="IPR023152">
    <property type="entry name" value="RasGAP_CS"/>
</dbReference>
<evidence type="ECO:0000313" key="5">
    <source>
        <dbReference type="Proteomes" id="UP000012174"/>
    </source>
</evidence>
<dbReference type="Proteomes" id="UP000012174">
    <property type="component" value="Unassembled WGS sequence"/>
</dbReference>
<evidence type="ECO:0000256" key="2">
    <source>
        <dbReference type="ARBA" id="ARBA00022553"/>
    </source>
</evidence>
<dbReference type="SMART" id="SM00323">
    <property type="entry name" value="RasGAP"/>
    <property type="match status" value="1"/>
</dbReference>
<name>M7SWK2_EUTLA</name>
<dbReference type="EMBL" id="KB705735">
    <property type="protein sequence ID" value="EMR70979.1"/>
    <property type="molecule type" value="Genomic_DNA"/>
</dbReference>
<dbReference type="eggNOG" id="KOG1826">
    <property type="taxonomic scope" value="Eukaryota"/>
</dbReference>
<dbReference type="InterPro" id="IPR001936">
    <property type="entry name" value="RasGAP_dom"/>
</dbReference>
<dbReference type="SUPFAM" id="SSF48350">
    <property type="entry name" value="GTPase activation domain, GAP"/>
    <property type="match status" value="1"/>
</dbReference>
<dbReference type="Pfam" id="PF00616">
    <property type="entry name" value="RasGAP"/>
    <property type="match status" value="1"/>
</dbReference>
<dbReference type="OrthoDB" id="28245at2759"/>
<dbReference type="InterPro" id="IPR016024">
    <property type="entry name" value="ARM-type_fold"/>
</dbReference>
<dbReference type="OMA" id="SFNNHGP"/>
<dbReference type="Pfam" id="PF21877">
    <property type="entry name" value="PH_NF1"/>
    <property type="match status" value="1"/>
</dbReference>
<dbReference type="GO" id="GO:0007165">
    <property type="term" value="P:signal transduction"/>
    <property type="evidence" value="ECO:0007669"/>
    <property type="project" value="UniProtKB-ARBA"/>
</dbReference>
<keyword evidence="5" id="KW-1185">Reference proteome</keyword>
<evidence type="ECO:0000256" key="1">
    <source>
        <dbReference type="ARBA" id="ARBA00022468"/>
    </source>
</evidence>
<accession>M7SWK2</accession>
<dbReference type="PANTHER" id="PTHR10194">
    <property type="entry name" value="RAS GTPASE-ACTIVATING PROTEINS"/>
    <property type="match status" value="1"/>
</dbReference>
<evidence type="ECO:0000259" key="3">
    <source>
        <dbReference type="PROSITE" id="PS50018"/>
    </source>
</evidence>
<dbReference type="SUPFAM" id="SSF48371">
    <property type="entry name" value="ARM repeat"/>
    <property type="match status" value="2"/>
</dbReference>
<evidence type="ECO:0000313" key="4">
    <source>
        <dbReference type="EMBL" id="EMR70979.1"/>
    </source>
</evidence>
<dbReference type="InterPro" id="IPR054071">
    <property type="entry name" value="PH_NF1"/>
</dbReference>
<dbReference type="GO" id="GO:0005096">
    <property type="term" value="F:GTPase activator activity"/>
    <property type="evidence" value="ECO:0007669"/>
    <property type="project" value="UniProtKB-KW"/>
</dbReference>
<protein>
    <submittedName>
        <fullName evidence="4">Putative ras gtpase activator protein</fullName>
    </submittedName>
</protein>
<reference evidence="5" key="1">
    <citation type="journal article" date="2013" name="Genome Announc.">
        <title>Draft genome sequence of the grapevine dieback fungus Eutypa lata UCR-EL1.</title>
        <authorList>
            <person name="Blanco-Ulate B."/>
            <person name="Rolshausen P.E."/>
            <person name="Cantu D."/>
        </authorList>
    </citation>
    <scope>NUCLEOTIDE SEQUENCE [LARGE SCALE GENOMIC DNA]</scope>
    <source>
        <strain evidence="5">UCR-EL1</strain>
    </source>
</reference>
<gene>
    <name evidence="4" type="ORF">UCREL1_1981</name>
</gene>
<dbReference type="PROSITE" id="PS50018">
    <property type="entry name" value="RAS_GTPASE_ACTIV_2"/>
    <property type="match status" value="1"/>
</dbReference>
<dbReference type="Gene3D" id="2.30.29.30">
    <property type="entry name" value="Pleckstrin-homology domain (PH domain)/Phosphotyrosine-binding domain (PTB)"/>
    <property type="match status" value="1"/>
</dbReference>
<dbReference type="PROSITE" id="PS00509">
    <property type="entry name" value="RAS_GTPASE_ACTIV_1"/>
    <property type="match status" value="1"/>
</dbReference>
<keyword evidence="1" id="KW-0343">GTPase activation</keyword>